<keyword evidence="1" id="KW-0134">Cell wall</keyword>
<evidence type="ECO:0000256" key="2">
    <source>
        <dbReference type="ARBA" id="ARBA00022525"/>
    </source>
</evidence>
<comment type="caution">
    <text evidence="8">The sequence shown here is derived from an EMBL/GenBank/DDBJ whole genome shotgun (WGS) entry which is preliminary data.</text>
</comment>
<accession>A0ABT6LIE1</accession>
<keyword evidence="6" id="KW-0472">Membrane</keyword>
<dbReference type="InterPro" id="IPR019931">
    <property type="entry name" value="LPXTG_anchor"/>
</dbReference>
<dbReference type="NCBIfam" id="NF041528">
    <property type="entry name" value="strep_LAETG"/>
    <property type="match status" value="1"/>
</dbReference>
<evidence type="ECO:0000256" key="6">
    <source>
        <dbReference type="SAM" id="Phobius"/>
    </source>
</evidence>
<evidence type="ECO:0000256" key="1">
    <source>
        <dbReference type="ARBA" id="ARBA00022512"/>
    </source>
</evidence>
<evidence type="ECO:0000256" key="3">
    <source>
        <dbReference type="ARBA" id="ARBA00022729"/>
    </source>
</evidence>
<keyword evidence="6" id="KW-1133">Transmembrane helix</keyword>
<keyword evidence="6" id="KW-0812">Transmembrane</keyword>
<evidence type="ECO:0000313" key="8">
    <source>
        <dbReference type="EMBL" id="MDH6216078.1"/>
    </source>
</evidence>
<dbReference type="Proteomes" id="UP001160499">
    <property type="component" value="Unassembled WGS sequence"/>
</dbReference>
<dbReference type="NCBIfam" id="TIGR01167">
    <property type="entry name" value="LPXTG_anchor"/>
    <property type="match status" value="1"/>
</dbReference>
<feature type="transmembrane region" description="Helical" evidence="6">
    <location>
        <begin position="304"/>
        <end position="323"/>
    </location>
</feature>
<organism evidence="8 9">
    <name type="scientific">Streptomyces pseudovenezuelae</name>
    <dbReference type="NCBI Taxonomy" id="67350"/>
    <lineage>
        <taxon>Bacteria</taxon>
        <taxon>Bacillati</taxon>
        <taxon>Actinomycetota</taxon>
        <taxon>Actinomycetes</taxon>
        <taxon>Kitasatosporales</taxon>
        <taxon>Streptomycetaceae</taxon>
        <taxon>Streptomyces</taxon>
        <taxon>Streptomyces aurantiacus group</taxon>
    </lineage>
</organism>
<dbReference type="EMBL" id="JARXVH010000005">
    <property type="protein sequence ID" value="MDH6216078.1"/>
    <property type="molecule type" value="Genomic_DNA"/>
</dbReference>
<keyword evidence="9" id="KW-1185">Reference proteome</keyword>
<dbReference type="InterPro" id="IPR048202">
    <property type="entry name" value="SCO1860-like"/>
</dbReference>
<reference evidence="8 9" key="1">
    <citation type="submission" date="2023-04" db="EMBL/GenBank/DDBJ databases">
        <title>Forest soil microbial communities from Buena Vista Peninsula, Colon Province, Panama.</title>
        <authorList>
            <person name="Bouskill N."/>
        </authorList>
    </citation>
    <scope>NUCLEOTIDE SEQUENCE [LARGE SCALE GENOMIC DNA]</scope>
    <source>
        <strain evidence="8 9">GGS1</strain>
    </source>
</reference>
<keyword evidence="2" id="KW-0964">Secreted</keyword>
<feature type="domain" description="Gram-positive cocci surface proteins LPxTG" evidence="7">
    <location>
        <begin position="293"/>
        <end position="327"/>
    </location>
</feature>
<evidence type="ECO:0000256" key="5">
    <source>
        <dbReference type="SAM" id="MobiDB-lite"/>
    </source>
</evidence>
<keyword evidence="3" id="KW-0732">Signal</keyword>
<protein>
    <submittedName>
        <fullName evidence="8">LPXTG-motif cell wall-anchored protein</fullName>
    </submittedName>
</protein>
<name>A0ABT6LIE1_9ACTN</name>
<dbReference type="NCBIfam" id="NF041527">
    <property type="entry name" value="SCO1860_LAETG"/>
    <property type="match status" value="1"/>
</dbReference>
<dbReference type="PROSITE" id="PS50847">
    <property type="entry name" value="GRAM_POS_ANCHORING"/>
    <property type="match status" value="1"/>
</dbReference>
<proteinExistence type="predicted"/>
<evidence type="ECO:0000313" key="9">
    <source>
        <dbReference type="Proteomes" id="UP001160499"/>
    </source>
</evidence>
<keyword evidence="4" id="KW-0572">Peptidoglycan-anchor</keyword>
<evidence type="ECO:0000259" key="7">
    <source>
        <dbReference type="PROSITE" id="PS50847"/>
    </source>
</evidence>
<sequence>MNWRRIDPGSLFVRNSCRVPSKSPLGVPTLNGNSFRLPARRLATVATATFLAAGPAVLGAAGSAHATSDQGRASAVVLRTGLDVALLNKTVNVPLAVSLNQVEAPASAEKTALSAQLDGVDGGKPFSVLAADVASAKSTVTATKAEGRTELAHARLHVPGLPLLSLIEVGQVTSKATCEAGRTPTASANLLGGVTVLGKKITLTAGGTTDVKAPGIGEVRLDLSKTQTTSRTAAATALRLKVSINPLKLNVAEVEGTLTLAEATCEAPAAATKPSPKPADVEPQGGPVEEAGLAETGGSSMTPYLAGGAVVLLVAGGGAVVLARRRG</sequence>
<gene>
    <name evidence="8" type="ORF">M2283_003395</name>
</gene>
<evidence type="ECO:0000256" key="4">
    <source>
        <dbReference type="ARBA" id="ARBA00023088"/>
    </source>
</evidence>
<feature type="region of interest" description="Disordered" evidence="5">
    <location>
        <begin position="268"/>
        <end position="295"/>
    </location>
</feature>